<dbReference type="Pfam" id="PF21320">
    <property type="entry name" value="WHD_Rv2258c"/>
    <property type="match status" value="1"/>
</dbReference>
<feature type="domain" description="Methyltransferase type 12" evidence="2">
    <location>
        <begin position="212"/>
        <end position="305"/>
    </location>
</feature>
<dbReference type="AlphaFoldDB" id="A0A411YIB2"/>
<dbReference type="Proteomes" id="UP000291469">
    <property type="component" value="Chromosome"/>
</dbReference>
<dbReference type="SUPFAM" id="SSF53335">
    <property type="entry name" value="S-adenosyl-L-methionine-dependent methyltransferases"/>
    <property type="match status" value="1"/>
</dbReference>
<dbReference type="GO" id="GO:0032259">
    <property type="term" value="P:methylation"/>
    <property type="evidence" value="ECO:0007669"/>
    <property type="project" value="UniProtKB-KW"/>
</dbReference>
<dbReference type="Gene3D" id="3.40.50.150">
    <property type="entry name" value="Vaccinia Virus protein VP39"/>
    <property type="match status" value="1"/>
</dbReference>
<dbReference type="PANTHER" id="PTHR45128:SF2">
    <property type="entry name" value="METHYLTRANSFERASE DOMAIN-CONTAINING PROTEIN"/>
    <property type="match status" value="1"/>
</dbReference>
<dbReference type="KEGG" id="erz:ER308_15375"/>
<name>A0A411YIB2_9ACTN</name>
<accession>A0A411YIB2</accession>
<keyword evidence="5" id="KW-1185">Reference proteome</keyword>
<dbReference type="EMBL" id="CP036402">
    <property type="protein sequence ID" value="QBI20812.1"/>
    <property type="molecule type" value="Genomic_DNA"/>
</dbReference>
<evidence type="ECO:0000259" key="3">
    <source>
        <dbReference type="Pfam" id="PF21320"/>
    </source>
</evidence>
<dbReference type="RefSeq" id="WP_131155805.1">
    <property type="nucleotide sequence ID" value="NZ_CP036402.1"/>
</dbReference>
<dbReference type="InterPro" id="IPR013217">
    <property type="entry name" value="Methyltransf_12"/>
</dbReference>
<evidence type="ECO:0000256" key="1">
    <source>
        <dbReference type="SAM" id="MobiDB-lite"/>
    </source>
</evidence>
<feature type="domain" description="S-adenosylmethionine-dependent methyltransferase Rv2258c-like winged HTH" evidence="3">
    <location>
        <begin position="61"/>
        <end position="129"/>
    </location>
</feature>
<evidence type="ECO:0000259" key="2">
    <source>
        <dbReference type="Pfam" id="PF08242"/>
    </source>
</evidence>
<evidence type="ECO:0000313" key="5">
    <source>
        <dbReference type="Proteomes" id="UP000291469"/>
    </source>
</evidence>
<feature type="region of interest" description="Disordered" evidence="1">
    <location>
        <begin position="1"/>
        <end position="38"/>
    </location>
</feature>
<evidence type="ECO:0000313" key="4">
    <source>
        <dbReference type="EMBL" id="QBI20812.1"/>
    </source>
</evidence>
<keyword evidence="4" id="KW-0489">Methyltransferase</keyword>
<dbReference type="Gene3D" id="1.10.10.10">
    <property type="entry name" value="Winged helix-like DNA-binding domain superfamily/Winged helix DNA-binding domain"/>
    <property type="match status" value="1"/>
</dbReference>
<protein>
    <submittedName>
        <fullName evidence="4">Class I SAM-dependent methyltransferase</fullName>
    </submittedName>
</protein>
<dbReference type="InterPro" id="IPR036388">
    <property type="entry name" value="WH-like_DNA-bd_sf"/>
</dbReference>
<proteinExistence type="predicted"/>
<dbReference type="Pfam" id="PF08242">
    <property type="entry name" value="Methyltransf_12"/>
    <property type="match status" value="1"/>
</dbReference>
<dbReference type="InterPro" id="IPR053173">
    <property type="entry name" value="SAM-binding_MTase"/>
</dbReference>
<dbReference type="OrthoDB" id="9801363at2"/>
<keyword evidence="4" id="KW-0808">Transferase</keyword>
<reference evidence="4 5" key="1">
    <citation type="submission" date="2019-01" db="EMBL/GenBank/DDBJ databases">
        <title>Egibacter rhizosphaerae EGI 80759T.</title>
        <authorList>
            <person name="Chen D.-D."/>
            <person name="Tian Y."/>
            <person name="Jiao J.-Y."/>
            <person name="Zhang X.-T."/>
            <person name="Zhang Y.-G."/>
            <person name="Zhang Y."/>
            <person name="Xiao M."/>
            <person name="Shu W.-S."/>
            <person name="Li W.-J."/>
        </authorList>
    </citation>
    <scope>NUCLEOTIDE SEQUENCE [LARGE SCALE GENOMIC DNA]</scope>
    <source>
        <strain evidence="4 5">EGI 80759</strain>
    </source>
</reference>
<sequence>MGTDANLAPRTHVDPAADVDPASHAEPGPDVEPAPDIDPDRLQAFLERFAADQAASLHAATVLIGDRLGLYRSLADGGPQTAEALADATECDPRLVREWLGAQVASGYAAHDPTQGTYWLTAEQAACLADPSSPTFVAGAGLVINSAHKDTEVVEAAFTGRGGVGWDGHHAHLFEGTRRFFEPVYRGNLLDSWIPALDGVADKLAAGARVADVGCGHGAALRLLADAYPASTFVGYDSHAGSIEAARAAAADAGVADRLAFEVAGADDFDGDGFDLVCVFNALHELGEPVGAARRIRESLAPDGTWMFTEPIAHEHPIEHVRDRTFYSVSTMVCTPSAIAQGAGEAALGAQAGEPALRRVVAEAGFTRLRRATETPSFMVLEARP</sequence>
<dbReference type="InterPro" id="IPR048711">
    <property type="entry name" value="WHD_Rv2258c"/>
</dbReference>
<gene>
    <name evidence="4" type="ORF">ER308_15375</name>
</gene>
<dbReference type="SUPFAM" id="SSF46785">
    <property type="entry name" value="Winged helix' DNA-binding domain"/>
    <property type="match status" value="1"/>
</dbReference>
<organism evidence="4 5">
    <name type="scientific">Egibacter rhizosphaerae</name>
    <dbReference type="NCBI Taxonomy" id="1670831"/>
    <lineage>
        <taxon>Bacteria</taxon>
        <taxon>Bacillati</taxon>
        <taxon>Actinomycetota</taxon>
        <taxon>Nitriliruptoria</taxon>
        <taxon>Egibacterales</taxon>
        <taxon>Egibacteraceae</taxon>
        <taxon>Egibacter</taxon>
    </lineage>
</organism>
<dbReference type="InterPro" id="IPR036390">
    <property type="entry name" value="WH_DNA-bd_sf"/>
</dbReference>
<dbReference type="InterPro" id="IPR029063">
    <property type="entry name" value="SAM-dependent_MTases_sf"/>
</dbReference>
<dbReference type="GO" id="GO:0008168">
    <property type="term" value="F:methyltransferase activity"/>
    <property type="evidence" value="ECO:0007669"/>
    <property type="project" value="UniProtKB-KW"/>
</dbReference>
<dbReference type="PANTHER" id="PTHR45128">
    <property type="entry name" value="METHYLTRANSFERASE TYPE 11"/>
    <property type="match status" value="1"/>
</dbReference>